<dbReference type="RefSeq" id="WP_317941574.1">
    <property type="nucleotide sequence ID" value="NZ_JAUBDI010000001.1"/>
</dbReference>
<proteinExistence type="predicted"/>
<reference evidence="2 3" key="1">
    <citation type="submission" date="2023-06" db="EMBL/GenBank/DDBJ databases">
        <title>Sporosarcina sp. nov., isolated from Korean traditional fermented seafood 'Jeotgal'.</title>
        <authorList>
            <person name="Yang A.I."/>
            <person name="Shin N.-R."/>
        </authorList>
    </citation>
    <scope>NUCLEOTIDE SEQUENCE [LARGE SCALE GENOMIC DNA]</scope>
    <source>
        <strain evidence="2 3">KCTC13119</strain>
    </source>
</reference>
<organism evidence="2 3">
    <name type="scientific">Sporosarcina saromensis</name>
    <dbReference type="NCBI Taxonomy" id="359365"/>
    <lineage>
        <taxon>Bacteria</taxon>
        <taxon>Bacillati</taxon>
        <taxon>Bacillota</taxon>
        <taxon>Bacilli</taxon>
        <taxon>Bacillales</taxon>
        <taxon>Caryophanaceae</taxon>
        <taxon>Sporosarcina</taxon>
    </lineage>
</organism>
<accession>A0ABU4G438</accession>
<dbReference type="EMBL" id="JAUBDI010000001">
    <property type="protein sequence ID" value="MDW0111686.1"/>
    <property type="molecule type" value="Genomic_DNA"/>
</dbReference>
<evidence type="ECO:0000313" key="2">
    <source>
        <dbReference type="EMBL" id="MDW0111686.1"/>
    </source>
</evidence>
<keyword evidence="3" id="KW-1185">Reference proteome</keyword>
<dbReference type="Pfam" id="PF13025">
    <property type="entry name" value="DUF3886"/>
    <property type="match status" value="1"/>
</dbReference>
<gene>
    <name evidence="2" type="ORF">QT711_00720</name>
</gene>
<evidence type="ECO:0000313" key="3">
    <source>
        <dbReference type="Proteomes" id="UP001282284"/>
    </source>
</evidence>
<feature type="compositionally biased region" description="Basic and acidic residues" evidence="1">
    <location>
        <begin position="53"/>
        <end position="68"/>
    </location>
</feature>
<sequence>MAKRKTTPKVKARPHESDQATLMDALDETLVKRLKATKKELVAEQEAKELELQAQRTRERKEREKNKSFAELLDEYGDSGSKY</sequence>
<dbReference type="Proteomes" id="UP001282284">
    <property type="component" value="Unassembled WGS sequence"/>
</dbReference>
<dbReference type="InterPro" id="IPR024980">
    <property type="entry name" value="DUF3886"/>
</dbReference>
<evidence type="ECO:0000256" key="1">
    <source>
        <dbReference type="SAM" id="MobiDB-lite"/>
    </source>
</evidence>
<protein>
    <submittedName>
        <fullName evidence="2">YqkE family protein</fullName>
    </submittedName>
</protein>
<name>A0ABU4G438_9BACL</name>
<comment type="caution">
    <text evidence="2">The sequence shown here is derived from an EMBL/GenBank/DDBJ whole genome shotgun (WGS) entry which is preliminary data.</text>
</comment>
<feature type="region of interest" description="Disordered" evidence="1">
    <location>
        <begin position="53"/>
        <end position="83"/>
    </location>
</feature>